<keyword evidence="8" id="KW-1185">Reference proteome</keyword>
<dbReference type="InterPro" id="IPR002810">
    <property type="entry name" value="NfeD-like_C"/>
</dbReference>
<gene>
    <name evidence="7" type="ORF">FE784_14350</name>
</gene>
<organism evidence="7 8">
    <name type="scientific">Paenibacillus hemerocallicola</name>
    <dbReference type="NCBI Taxonomy" id="1172614"/>
    <lineage>
        <taxon>Bacteria</taxon>
        <taxon>Bacillati</taxon>
        <taxon>Bacillota</taxon>
        <taxon>Bacilli</taxon>
        <taxon>Bacillales</taxon>
        <taxon>Paenibacillaceae</taxon>
        <taxon>Paenibacillus</taxon>
    </lineage>
</organism>
<name>A0A5C4TAG9_9BACL</name>
<dbReference type="EMBL" id="VDCQ01000017">
    <property type="protein sequence ID" value="TNJ65600.1"/>
    <property type="molecule type" value="Genomic_DNA"/>
</dbReference>
<dbReference type="Proteomes" id="UP000307943">
    <property type="component" value="Unassembled WGS sequence"/>
</dbReference>
<sequence length="144" mass="15645">MELWAIWLILAGVLLVVEMMTLTFYLLWIGIGAVVAAAVALFVPDSFVWQVLAGSVVVLVLTAFTKPLTRRFRTSRGFTDAVDELIGKQGTVVESIREGKPGIVKVGSETWSAVSDEQLAKGDAVIVVERGSALLKVKKWRGDV</sequence>
<dbReference type="Pfam" id="PF01957">
    <property type="entry name" value="NfeD"/>
    <property type="match status" value="1"/>
</dbReference>
<reference evidence="7 8" key="1">
    <citation type="submission" date="2019-05" db="EMBL/GenBank/DDBJ databases">
        <title>We sequenced the genome of Paenibacillus hemerocallicola KCTC 33185 for further insight into its adaptation and study the phylogeny of Paenibacillus.</title>
        <authorList>
            <person name="Narsing Rao M.P."/>
        </authorList>
    </citation>
    <scope>NUCLEOTIDE SEQUENCE [LARGE SCALE GENOMIC DNA]</scope>
    <source>
        <strain evidence="7 8">KCTC 33185</strain>
    </source>
</reference>
<evidence type="ECO:0000256" key="4">
    <source>
        <dbReference type="ARBA" id="ARBA00023136"/>
    </source>
</evidence>
<keyword evidence="3 5" id="KW-1133">Transmembrane helix</keyword>
<protein>
    <submittedName>
        <fullName evidence="7">NfeD family protein</fullName>
    </submittedName>
</protein>
<dbReference type="AlphaFoldDB" id="A0A5C4TAG9"/>
<keyword evidence="4 5" id="KW-0472">Membrane</keyword>
<evidence type="ECO:0000256" key="3">
    <source>
        <dbReference type="ARBA" id="ARBA00022989"/>
    </source>
</evidence>
<evidence type="ECO:0000313" key="8">
    <source>
        <dbReference type="Proteomes" id="UP000307943"/>
    </source>
</evidence>
<feature type="domain" description="NfeD-like C-terminal" evidence="6">
    <location>
        <begin position="82"/>
        <end position="139"/>
    </location>
</feature>
<evidence type="ECO:0000259" key="6">
    <source>
        <dbReference type="Pfam" id="PF01957"/>
    </source>
</evidence>
<keyword evidence="2 5" id="KW-0812">Transmembrane</keyword>
<accession>A0A5C4TAG9</accession>
<feature type="transmembrane region" description="Helical" evidence="5">
    <location>
        <begin position="46"/>
        <end position="64"/>
    </location>
</feature>
<dbReference type="RefSeq" id="WP_139602893.1">
    <property type="nucleotide sequence ID" value="NZ_VDCQ01000017.1"/>
</dbReference>
<evidence type="ECO:0000256" key="5">
    <source>
        <dbReference type="SAM" id="Phobius"/>
    </source>
</evidence>
<evidence type="ECO:0000256" key="1">
    <source>
        <dbReference type="ARBA" id="ARBA00004141"/>
    </source>
</evidence>
<feature type="transmembrane region" description="Helical" evidence="5">
    <location>
        <begin position="7"/>
        <end position="40"/>
    </location>
</feature>
<dbReference type="SUPFAM" id="SSF141322">
    <property type="entry name" value="NfeD domain-like"/>
    <property type="match status" value="1"/>
</dbReference>
<evidence type="ECO:0000256" key="2">
    <source>
        <dbReference type="ARBA" id="ARBA00022692"/>
    </source>
</evidence>
<dbReference type="InterPro" id="IPR052165">
    <property type="entry name" value="Membrane_assoc_protease"/>
</dbReference>
<dbReference type="OrthoDB" id="894082at2"/>
<dbReference type="GO" id="GO:0005886">
    <property type="term" value="C:plasma membrane"/>
    <property type="evidence" value="ECO:0007669"/>
    <property type="project" value="TreeGrafter"/>
</dbReference>
<comment type="subcellular location">
    <subcellularLocation>
        <location evidence="1">Membrane</location>
        <topology evidence="1">Multi-pass membrane protein</topology>
    </subcellularLocation>
</comment>
<dbReference type="Gene3D" id="2.40.50.140">
    <property type="entry name" value="Nucleic acid-binding proteins"/>
    <property type="match status" value="1"/>
</dbReference>
<dbReference type="PANTHER" id="PTHR33507">
    <property type="entry name" value="INNER MEMBRANE PROTEIN YBBJ"/>
    <property type="match status" value="1"/>
</dbReference>
<comment type="caution">
    <text evidence="7">The sequence shown here is derived from an EMBL/GenBank/DDBJ whole genome shotgun (WGS) entry which is preliminary data.</text>
</comment>
<evidence type="ECO:0000313" key="7">
    <source>
        <dbReference type="EMBL" id="TNJ65600.1"/>
    </source>
</evidence>
<proteinExistence type="predicted"/>
<dbReference type="InterPro" id="IPR012340">
    <property type="entry name" value="NA-bd_OB-fold"/>
</dbReference>
<dbReference type="PANTHER" id="PTHR33507:SF3">
    <property type="entry name" value="INNER MEMBRANE PROTEIN YBBJ"/>
    <property type="match status" value="1"/>
</dbReference>